<dbReference type="Pfam" id="PF07690">
    <property type="entry name" value="MFS_1"/>
    <property type="match status" value="1"/>
</dbReference>
<dbReference type="CDD" id="cd17502">
    <property type="entry name" value="MFS_Azr1_MDR_like"/>
    <property type="match status" value="1"/>
</dbReference>
<feature type="domain" description="Major facilitator superfamily (MFS) profile" evidence="7">
    <location>
        <begin position="34"/>
        <end position="522"/>
    </location>
</feature>
<feature type="region of interest" description="Disordered" evidence="5">
    <location>
        <begin position="525"/>
        <end position="550"/>
    </location>
</feature>
<evidence type="ECO:0000313" key="8">
    <source>
        <dbReference type="EMBL" id="KAF2235245.1"/>
    </source>
</evidence>
<feature type="transmembrane region" description="Helical" evidence="6">
    <location>
        <begin position="258"/>
        <end position="277"/>
    </location>
</feature>
<dbReference type="AlphaFoldDB" id="A0A6A6HAX4"/>
<accession>A0A6A6HAX4</accession>
<evidence type="ECO:0000256" key="2">
    <source>
        <dbReference type="ARBA" id="ARBA00022692"/>
    </source>
</evidence>
<feature type="compositionally biased region" description="Basic and acidic residues" evidence="5">
    <location>
        <begin position="525"/>
        <end position="542"/>
    </location>
</feature>
<protein>
    <submittedName>
        <fullName evidence="8">MFS general substrate transporter</fullName>
    </submittedName>
</protein>
<feature type="transmembrane region" description="Helical" evidence="6">
    <location>
        <begin position="424"/>
        <end position="443"/>
    </location>
</feature>
<evidence type="ECO:0000256" key="4">
    <source>
        <dbReference type="ARBA" id="ARBA00023136"/>
    </source>
</evidence>
<evidence type="ECO:0000256" key="3">
    <source>
        <dbReference type="ARBA" id="ARBA00022989"/>
    </source>
</evidence>
<dbReference type="OrthoDB" id="10021397at2759"/>
<evidence type="ECO:0000313" key="9">
    <source>
        <dbReference type="Proteomes" id="UP000800092"/>
    </source>
</evidence>
<keyword evidence="3 6" id="KW-1133">Transmembrane helix</keyword>
<proteinExistence type="predicted"/>
<evidence type="ECO:0000256" key="6">
    <source>
        <dbReference type="SAM" id="Phobius"/>
    </source>
</evidence>
<dbReference type="InterPro" id="IPR036259">
    <property type="entry name" value="MFS_trans_sf"/>
</dbReference>
<feature type="transmembrane region" description="Helical" evidence="6">
    <location>
        <begin position="124"/>
        <end position="144"/>
    </location>
</feature>
<dbReference type="InterPro" id="IPR020846">
    <property type="entry name" value="MFS_dom"/>
</dbReference>
<evidence type="ECO:0000259" key="7">
    <source>
        <dbReference type="PROSITE" id="PS50850"/>
    </source>
</evidence>
<dbReference type="SUPFAM" id="SSF103473">
    <property type="entry name" value="MFS general substrate transporter"/>
    <property type="match status" value="2"/>
</dbReference>
<dbReference type="Proteomes" id="UP000800092">
    <property type="component" value="Unassembled WGS sequence"/>
</dbReference>
<keyword evidence="4 6" id="KW-0472">Membrane</keyword>
<dbReference type="GO" id="GO:0022857">
    <property type="term" value="F:transmembrane transporter activity"/>
    <property type="evidence" value="ECO:0007669"/>
    <property type="project" value="InterPro"/>
</dbReference>
<sequence>MRKLSQQNFTEPQEDQPSESPDKVYPSTTKLIFIEIGLALAVFLYGLDGTIITTAIPRITDAFGALEDVGWYGAAYYLTSSAFQLLFGKMYTILSVKAVYFGAIGLFELGSLVCATAPNSPALIVGRALAGIGAAGLYSGSVIILSHSAPLAKRGLLTGLLAAALGIASIVGPFLGGAFTDKLSWRWCFYINLPLGAVAVVLVAFFIKIPRDPEYASLKPVELLAKLDMMGMAVLIASIICLLLALQWGGVTYAWHNARIIVLLILAILLGIGFILVEKYTPKTRTVSRSLFRSRSIGFATWYGGCIFAAFTVTLYYLPIWFQGVEQVSAFESGKRSISLILGFLVFGILSGALTNAFGYYTPLMIIASILTSVGAGLLTTLSPSSRHPQWIGYQALFGFGIGFGIQHPLLVIQTVLSEKEVPVGITLITLIQSLFSAIFVAVGQNVFQNQLARNVRAVIPDFNANSLIRAGATRLAEFVPAQDLPAAISAYSKAIDQTLYITVAVSALSMIGALGTEWKSVKKEDPMVKKADDEKDADESPQRPASNAE</sequence>
<feature type="transmembrane region" description="Helical" evidence="6">
    <location>
        <begin position="297"/>
        <end position="318"/>
    </location>
</feature>
<dbReference type="FunFam" id="1.20.1250.20:FF:000196">
    <property type="entry name" value="MFS toxin efflux pump (AflT)"/>
    <property type="match status" value="1"/>
</dbReference>
<dbReference type="FunFam" id="1.20.1720.10:FF:000012">
    <property type="entry name" value="MFS toxin efflux pump (AflT)"/>
    <property type="match status" value="1"/>
</dbReference>
<keyword evidence="2 6" id="KW-0812">Transmembrane</keyword>
<feature type="transmembrane region" description="Helical" evidence="6">
    <location>
        <begin position="187"/>
        <end position="207"/>
    </location>
</feature>
<gene>
    <name evidence="8" type="ORF">EV356DRAFT_445278</name>
</gene>
<dbReference type="PROSITE" id="PS50850">
    <property type="entry name" value="MFS"/>
    <property type="match status" value="1"/>
</dbReference>
<dbReference type="PANTHER" id="PTHR23501:SF199">
    <property type="entry name" value="MFS EFFLUX TRANSPORTER INPD-RELATED"/>
    <property type="match status" value="1"/>
</dbReference>
<evidence type="ECO:0000256" key="5">
    <source>
        <dbReference type="SAM" id="MobiDB-lite"/>
    </source>
</evidence>
<organism evidence="8 9">
    <name type="scientific">Viridothelium virens</name>
    <name type="common">Speckled blister lichen</name>
    <name type="synonym">Trypethelium virens</name>
    <dbReference type="NCBI Taxonomy" id="1048519"/>
    <lineage>
        <taxon>Eukaryota</taxon>
        <taxon>Fungi</taxon>
        <taxon>Dikarya</taxon>
        <taxon>Ascomycota</taxon>
        <taxon>Pezizomycotina</taxon>
        <taxon>Dothideomycetes</taxon>
        <taxon>Dothideomycetes incertae sedis</taxon>
        <taxon>Trypetheliales</taxon>
        <taxon>Trypetheliaceae</taxon>
        <taxon>Viridothelium</taxon>
    </lineage>
</organism>
<feature type="transmembrane region" description="Helical" evidence="6">
    <location>
        <begin position="338"/>
        <end position="357"/>
    </location>
</feature>
<comment type="subcellular location">
    <subcellularLocation>
        <location evidence="1">Membrane</location>
        <topology evidence="1">Multi-pass membrane protein</topology>
    </subcellularLocation>
</comment>
<name>A0A6A6HAX4_VIRVR</name>
<dbReference type="GO" id="GO:0005886">
    <property type="term" value="C:plasma membrane"/>
    <property type="evidence" value="ECO:0007669"/>
    <property type="project" value="TreeGrafter"/>
</dbReference>
<feature type="transmembrane region" description="Helical" evidence="6">
    <location>
        <begin position="391"/>
        <end position="412"/>
    </location>
</feature>
<dbReference type="Gene3D" id="1.20.1250.20">
    <property type="entry name" value="MFS general substrate transporter like domains"/>
    <property type="match status" value="2"/>
</dbReference>
<dbReference type="EMBL" id="ML991792">
    <property type="protein sequence ID" value="KAF2235245.1"/>
    <property type="molecule type" value="Genomic_DNA"/>
</dbReference>
<reference evidence="8" key="1">
    <citation type="journal article" date="2020" name="Stud. Mycol.">
        <title>101 Dothideomycetes genomes: a test case for predicting lifestyles and emergence of pathogens.</title>
        <authorList>
            <person name="Haridas S."/>
            <person name="Albert R."/>
            <person name="Binder M."/>
            <person name="Bloem J."/>
            <person name="Labutti K."/>
            <person name="Salamov A."/>
            <person name="Andreopoulos B."/>
            <person name="Baker S."/>
            <person name="Barry K."/>
            <person name="Bills G."/>
            <person name="Bluhm B."/>
            <person name="Cannon C."/>
            <person name="Castanera R."/>
            <person name="Culley D."/>
            <person name="Daum C."/>
            <person name="Ezra D."/>
            <person name="Gonzalez J."/>
            <person name="Henrissat B."/>
            <person name="Kuo A."/>
            <person name="Liang C."/>
            <person name="Lipzen A."/>
            <person name="Lutzoni F."/>
            <person name="Magnuson J."/>
            <person name="Mondo S."/>
            <person name="Nolan M."/>
            <person name="Ohm R."/>
            <person name="Pangilinan J."/>
            <person name="Park H.-J."/>
            <person name="Ramirez L."/>
            <person name="Alfaro M."/>
            <person name="Sun H."/>
            <person name="Tritt A."/>
            <person name="Yoshinaga Y."/>
            <person name="Zwiers L.-H."/>
            <person name="Turgeon B."/>
            <person name="Goodwin S."/>
            <person name="Spatafora J."/>
            <person name="Crous P."/>
            <person name="Grigoriev I."/>
        </authorList>
    </citation>
    <scope>NUCLEOTIDE SEQUENCE</scope>
    <source>
        <strain evidence="8">Tuck. ex Michener</strain>
    </source>
</reference>
<evidence type="ECO:0000256" key="1">
    <source>
        <dbReference type="ARBA" id="ARBA00004141"/>
    </source>
</evidence>
<dbReference type="InterPro" id="IPR011701">
    <property type="entry name" value="MFS"/>
</dbReference>
<keyword evidence="9" id="KW-1185">Reference proteome</keyword>
<feature type="transmembrane region" description="Helical" evidence="6">
    <location>
        <begin position="31"/>
        <end position="57"/>
    </location>
</feature>
<feature type="transmembrane region" description="Helical" evidence="6">
    <location>
        <begin position="99"/>
        <end position="118"/>
    </location>
</feature>
<feature type="transmembrane region" description="Helical" evidence="6">
    <location>
        <begin position="156"/>
        <end position="175"/>
    </location>
</feature>
<feature type="compositionally biased region" description="Polar residues" evidence="5">
    <location>
        <begin position="1"/>
        <end position="11"/>
    </location>
</feature>
<feature type="transmembrane region" description="Helical" evidence="6">
    <location>
        <begin position="364"/>
        <end position="385"/>
    </location>
</feature>
<feature type="transmembrane region" description="Helical" evidence="6">
    <location>
        <begin position="227"/>
        <end position="246"/>
    </location>
</feature>
<feature type="region of interest" description="Disordered" evidence="5">
    <location>
        <begin position="1"/>
        <end position="23"/>
    </location>
</feature>
<dbReference type="PANTHER" id="PTHR23501">
    <property type="entry name" value="MAJOR FACILITATOR SUPERFAMILY"/>
    <property type="match status" value="1"/>
</dbReference>